<evidence type="ECO:0008006" key="11">
    <source>
        <dbReference type="Google" id="ProtNLM"/>
    </source>
</evidence>
<evidence type="ECO:0000256" key="1">
    <source>
        <dbReference type="ARBA" id="ARBA00005690"/>
    </source>
</evidence>
<dbReference type="Pfam" id="PF16900">
    <property type="entry name" value="REPA_OB_2"/>
    <property type="match status" value="1"/>
</dbReference>
<dbReference type="InterPro" id="IPR013955">
    <property type="entry name" value="Rep_factor-A_C"/>
</dbReference>
<dbReference type="InterPro" id="IPR012340">
    <property type="entry name" value="NA-bd_OB-fold"/>
</dbReference>
<feature type="domain" description="Replication factor-A protein 1 N-terminal" evidence="6">
    <location>
        <begin position="11"/>
        <end position="112"/>
    </location>
</feature>
<dbReference type="Proteomes" id="UP000663842">
    <property type="component" value="Unassembled WGS sequence"/>
</dbReference>
<dbReference type="CDD" id="cd04475">
    <property type="entry name" value="RPA1_DBD_B"/>
    <property type="match status" value="1"/>
</dbReference>
<evidence type="ECO:0000256" key="3">
    <source>
        <dbReference type="ARBA" id="ARBA00022771"/>
    </source>
</evidence>
<gene>
    <name evidence="9" type="ORF">UXM345_LOCUS26581</name>
</gene>
<keyword evidence="4" id="KW-0862">Zinc</keyword>
<evidence type="ECO:0000259" key="6">
    <source>
        <dbReference type="Pfam" id="PF04057"/>
    </source>
</evidence>
<dbReference type="AlphaFoldDB" id="A0A819ZLN3"/>
<keyword evidence="2" id="KW-0479">Metal-binding</keyword>
<evidence type="ECO:0000256" key="5">
    <source>
        <dbReference type="ARBA" id="ARBA00023125"/>
    </source>
</evidence>
<dbReference type="SUPFAM" id="SSF50249">
    <property type="entry name" value="Nucleic acid-binding proteins"/>
    <property type="match status" value="4"/>
</dbReference>
<keyword evidence="5" id="KW-0238">DNA-binding</keyword>
<dbReference type="Pfam" id="PF04057">
    <property type="entry name" value="Rep-A_N"/>
    <property type="match status" value="1"/>
</dbReference>
<dbReference type="InterPro" id="IPR031657">
    <property type="entry name" value="REPA_OB_2"/>
</dbReference>
<dbReference type="GO" id="GO:0005634">
    <property type="term" value="C:nucleus"/>
    <property type="evidence" value="ECO:0007669"/>
    <property type="project" value="InterPro"/>
</dbReference>
<name>A0A819ZLN3_9BILA</name>
<dbReference type="InterPro" id="IPR047192">
    <property type="entry name" value="Euk_RPA1_DBD_C"/>
</dbReference>
<dbReference type="GO" id="GO:0003677">
    <property type="term" value="F:DNA binding"/>
    <property type="evidence" value="ECO:0007669"/>
    <property type="project" value="UniProtKB-KW"/>
</dbReference>
<dbReference type="GO" id="GO:0008270">
    <property type="term" value="F:zinc ion binding"/>
    <property type="evidence" value="ECO:0007669"/>
    <property type="project" value="UniProtKB-KW"/>
</dbReference>
<comment type="caution">
    <text evidence="9">The sequence shown here is derived from an EMBL/GenBank/DDBJ whole genome shotgun (WGS) entry which is preliminary data.</text>
</comment>
<dbReference type="PANTHER" id="PTHR47165">
    <property type="entry name" value="OS03G0429900 PROTEIN"/>
    <property type="match status" value="1"/>
</dbReference>
<sequence>MSEYLPQLTLDGLNEYISGRKNDCATLQVLDLKSIKEKAGDNSLTGKRYRLILSDGRHFFSSCVLGTDTVDLVKNDILKINSVIRLNHVDVCNAGVNSSRVILVVQDLTVVLSDCEKIGNPVQINDINIAHTRVDLLNVPISQTVSNVTQSGSTGATSSSGWQVDDIDNFGLLLTESLLNTTEICSISDLDSLRSRWVIKARVANKSYIREYSNANRNGKVFSAGLVDRTGEIELVAFDHVAEKFDTKLEIGKTYFITKANIVPANQRFNSFKHIYQMVLKINTIIHICEEQDNDDPADIFFNFIPIKEVALRENNTLCDIIGLVSSIDECKFFYNKYKQKYCVKRDIMITDEKASIILTLWEKQAEAFSNTPCSIIGIKGAKICDFRGKSLSSIDSTVIRSNLPKINRTIQLEALRQSSFENLNLASLTTMTQVKSSVATIEEVLAAEVDLMQHKSTEYFYVRGYCNVIDQDDAIYMCCPVEKCCKKLDDLESGSFFCKKCRTEQHAFKWAYALLCSIVDATGELNVCMFGNAAESLLDISADPFHQLKNCNTTNIQNIFMHGAAKILIFKIDSKVVEFNMEICEESQKSEKRLPSCSQSSLEIAHDEKDECLQKNDTCPSVMHCQSKFKKMKICSHTDDNVLSEADDESNINECTECETCQMSDDELCQASSASTQTNMDVSTVATQTPWIIYVHQDPNLTSITVNDNDKMPLFGVEGMSVSYHYDSRCNVPIENDSTYICDDELSEFLNKTGK</sequence>
<organism evidence="9 10">
    <name type="scientific">Rotaria magnacalcarata</name>
    <dbReference type="NCBI Taxonomy" id="392030"/>
    <lineage>
        <taxon>Eukaryota</taxon>
        <taxon>Metazoa</taxon>
        <taxon>Spiralia</taxon>
        <taxon>Gnathifera</taxon>
        <taxon>Rotifera</taxon>
        <taxon>Eurotatoria</taxon>
        <taxon>Bdelloidea</taxon>
        <taxon>Philodinida</taxon>
        <taxon>Philodinidae</taxon>
        <taxon>Rotaria</taxon>
    </lineage>
</organism>
<evidence type="ECO:0000313" key="10">
    <source>
        <dbReference type="Proteomes" id="UP000663842"/>
    </source>
</evidence>
<dbReference type="Pfam" id="PF08646">
    <property type="entry name" value="Rep_fac-A_C"/>
    <property type="match status" value="1"/>
</dbReference>
<evidence type="ECO:0000256" key="2">
    <source>
        <dbReference type="ARBA" id="ARBA00022723"/>
    </source>
</evidence>
<comment type="similarity">
    <text evidence="1">Belongs to the replication factor A protein 1 family.</text>
</comment>
<dbReference type="CDD" id="cd04474">
    <property type="entry name" value="RPA1_DBD_A"/>
    <property type="match status" value="1"/>
</dbReference>
<evidence type="ECO:0000259" key="8">
    <source>
        <dbReference type="Pfam" id="PF16900"/>
    </source>
</evidence>
<dbReference type="InterPro" id="IPR007199">
    <property type="entry name" value="Rep_factor-A_N"/>
</dbReference>
<evidence type="ECO:0000259" key="7">
    <source>
        <dbReference type="Pfam" id="PF08646"/>
    </source>
</evidence>
<dbReference type="FunFam" id="2.40.50.140:FF:000041">
    <property type="entry name" value="Replication protein A subunit"/>
    <property type="match status" value="1"/>
</dbReference>
<accession>A0A819ZLN3</accession>
<keyword evidence="3" id="KW-0863">Zinc-finger</keyword>
<reference evidence="9" key="1">
    <citation type="submission" date="2021-02" db="EMBL/GenBank/DDBJ databases">
        <authorList>
            <person name="Nowell W R."/>
        </authorList>
    </citation>
    <scope>NUCLEOTIDE SEQUENCE</scope>
</reference>
<protein>
    <recommendedName>
        <fullName evidence="11">Replication protein A subunit</fullName>
    </recommendedName>
</protein>
<dbReference type="EMBL" id="CAJOBF010005466">
    <property type="protein sequence ID" value="CAF4176302.1"/>
    <property type="molecule type" value="Genomic_DNA"/>
</dbReference>
<dbReference type="Gene3D" id="2.40.50.140">
    <property type="entry name" value="Nucleic acid-binding proteins"/>
    <property type="match status" value="4"/>
</dbReference>
<proteinExistence type="inferred from homology"/>
<evidence type="ECO:0000313" key="9">
    <source>
        <dbReference type="EMBL" id="CAF4176302.1"/>
    </source>
</evidence>
<dbReference type="GO" id="GO:0006260">
    <property type="term" value="P:DNA replication"/>
    <property type="evidence" value="ECO:0007669"/>
    <property type="project" value="InterPro"/>
</dbReference>
<dbReference type="CDD" id="cd04476">
    <property type="entry name" value="RPA1_DBD_C"/>
    <property type="match status" value="1"/>
</dbReference>
<dbReference type="PANTHER" id="PTHR47165:SF4">
    <property type="entry name" value="OS03G0429900 PROTEIN"/>
    <property type="match status" value="1"/>
</dbReference>
<feature type="domain" description="Replication protein A OB" evidence="8">
    <location>
        <begin position="307"/>
        <end position="402"/>
    </location>
</feature>
<evidence type="ECO:0000256" key="4">
    <source>
        <dbReference type="ARBA" id="ARBA00022833"/>
    </source>
</evidence>
<feature type="domain" description="Replication factor A C-terminal" evidence="7">
    <location>
        <begin position="460"/>
        <end position="583"/>
    </location>
</feature>